<organism evidence="2 3">
    <name type="scientific">Candidatus Sungbacteria bacterium RIFCSPHIGHO2_01_FULL_47_32</name>
    <dbReference type="NCBI Taxonomy" id="1802264"/>
    <lineage>
        <taxon>Bacteria</taxon>
        <taxon>Candidatus Sungiibacteriota</taxon>
    </lineage>
</organism>
<name>A0A1G2K8Z3_9BACT</name>
<evidence type="ECO:0000313" key="2">
    <source>
        <dbReference type="EMBL" id="OGZ95934.1"/>
    </source>
</evidence>
<dbReference type="EMBL" id="MHQC01000002">
    <property type="protein sequence ID" value="OGZ95934.1"/>
    <property type="molecule type" value="Genomic_DNA"/>
</dbReference>
<protein>
    <submittedName>
        <fullName evidence="2">Uncharacterized protein</fullName>
    </submittedName>
</protein>
<feature type="region of interest" description="Disordered" evidence="1">
    <location>
        <begin position="1"/>
        <end position="40"/>
    </location>
</feature>
<sequence length="62" mass="7135">MKVRGKKIPVRLPLPPKQGGAMKAKKGGYNRERDRKKPIREGRSAGIWEYEIEVHDVDDFDS</sequence>
<dbReference type="Proteomes" id="UP000177152">
    <property type="component" value="Unassembled WGS sequence"/>
</dbReference>
<evidence type="ECO:0000256" key="1">
    <source>
        <dbReference type="SAM" id="MobiDB-lite"/>
    </source>
</evidence>
<feature type="compositionally biased region" description="Basic and acidic residues" evidence="1">
    <location>
        <begin position="29"/>
        <end position="40"/>
    </location>
</feature>
<proteinExistence type="predicted"/>
<reference evidence="2 3" key="1">
    <citation type="journal article" date="2016" name="Nat. Commun.">
        <title>Thousands of microbial genomes shed light on interconnected biogeochemical processes in an aquifer system.</title>
        <authorList>
            <person name="Anantharaman K."/>
            <person name="Brown C.T."/>
            <person name="Hug L.A."/>
            <person name="Sharon I."/>
            <person name="Castelle C.J."/>
            <person name="Probst A.J."/>
            <person name="Thomas B.C."/>
            <person name="Singh A."/>
            <person name="Wilkins M.J."/>
            <person name="Karaoz U."/>
            <person name="Brodie E.L."/>
            <person name="Williams K.H."/>
            <person name="Hubbard S.S."/>
            <person name="Banfield J.F."/>
        </authorList>
    </citation>
    <scope>NUCLEOTIDE SEQUENCE [LARGE SCALE GENOMIC DNA]</scope>
</reference>
<comment type="caution">
    <text evidence="2">The sequence shown here is derived from an EMBL/GenBank/DDBJ whole genome shotgun (WGS) entry which is preliminary data.</text>
</comment>
<evidence type="ECO:0000313" key="3">
    <source>
        <dbReference type="Proteomes" id="UP000177152"/>
    </source>
</evidence>
<accession>A0A1G2K8Z3</accession>
<dbReference type="AlphaFoldDB" id="A0A1G2K8Z3"/>
<gene>
    <name evidence="2" type="ORF">A2633_02515</name>
</gene>